<evidence type="ECO:0000256" key="1">
    <source>
        <dbReference type="SAM" id="MobiDB-lite"/>
    </source>
</evidence>
<dbReference type="SUPFAM" id="SSF56112">
    <property type="entry name" value="Protein kinase-like (PK-like)"/>
    <property type="match status" value="1"/>
</dbReference>
<keyword evidence="2" id="KW-1133">Transmembrane helix</keyword>
<proteinExistence type="predicted"/>
<reference evidence="4" key="1">
    <citation type="submission" date="2022-11" db="EMBL/GenBank/DDBJ databases">
        <title>Centuries of genome instability and evolution in soft-shell clam transmissible cancer (bioRxiv).</title>
        <authorList>
            <person name="Hart S.F.M."/>
            <person name="Yonemitsu M.A."/>
            <person name="Giersch R.M."/>
            <person name="Beal B.F."/>
            <person name="Arriagada G."/>
            <person name="Davis B.W."/>
            <person name="Ostrander E.A."/>
            <person name="Goff S.P."/>
            <person name="Metzger M.J."/>
        </authorList>
    </citation>
    <scope>NUCLEOTIDE SEQUENCE</scope>
    <source>
        <strain evidence="4">MELC-2E11</strain>
        <tissue evidence="4">Siphon/mantle</tissue>
    </source>
</reference>
<dbReference type="Proteomes" id="UP001164746">
    <property type="component" value="Chromosome 15"/>
</dbReference>
<evidence type="ECO:0000256" key="2">
    <source>
        <dbReference type="SAM" id="Phobius"/>
    </source>
</evidence>
<feature type="compositionally biased region" description="Basic and acidic residues" evidence="1">
    <location>
        <begin position="117"/>
        <end position="129"/>
    </location>
</feature>
<dbReference type="InterPro" id="IPR042983">
    <property type="entry name" value="PKDCC"/>
</dbReference>
<dbReference type="EMBL" id="CP111026">
    <property type="protein sequence ID" value="WAR28083.1"/>
    <property type="molecule type" value="Genomic_DNA"/>
</dbReference>
<dbReference type="InterPro" id="IPR022049">
    <property type="entry name" value="FAM69_kinase_dom"/>
</dbReference>
<keyword evidence="2" id="KW-0812">Transmembrane</keyword>
<dbReference type="PROSITE" id="PS50011">
    <property type="entry name" value="PROTEIN_KINASE_DOM"/>
    <property type="match status" value="1"/>
</dbReference>
<keyword evidence="5" id="KW-1185">Reference proteome</keyword>
<evidence type="ECO:0000313" key="5">
    <source>
        <dbReference type="Proteomes" id="UP001164746"/>
    </source>
</evidence>
<protein>
    <submittedName>
        <fullName evidence="4">PKDCC-like protein</fullName>
    </submittedName>
</protein>
<accession>A0ABY7G0U6</accession>
<feature type="transmembrane region" description="Helical" evidence="2">
    <location>
        <begin position="12"/>
        <end position="30"/>
    </location>
</feature>
<name>A0ABY7G0U6_MYAAR</name>
<organism evidence="4 5">
    <name type="scientific">Mya arenaria</name>
    <name type="common">Soft-shell clam</name>
    <dbReference type="NCBI Taxonomy" id="6604"/>
    <lineage>
        <taxon>Eukaryota</taxon>
        <taxon>Metazoa</taxon>
        <taxon>Spiralia</taxon>
        <taxon>Lophotrochozoa</taxon>
        <taxon>Mollusca</taxon>
        <taxon>Bivalvia</taxon>
        <taxon>Autobranchia</taxon>
        <taxon>Heteroconchia</taxon>
        <taxon>Euheterodonta</taxon>
        <taxon>Imparidentia</taxon>
        <taxon>Neoheterodontei</taxon>
        <taxon>Myida</taxon>
        <taxon>Myoidea</taxon>
        <taxon>Myidae</taxon>
        <taxon>Mya</taxon>
    </lineage>
</organism>
<dbReference type="PANTHER" id="PTHR46448:SF1">
    <property type="entry name" value="PROTEIN KINASE DOMAIN-CONTAINING PROTEIN"/>
    <property type="match status" value="1"/>
</dbReference>
<feature type="domain" description="Protein kinase" evidence="3">
    <location>
        <begin position="144"/>
        <end position="418"/>
    </location>
</feature>
<gene>
    <name evidence="4" type="ORF">MAR_013787</name>
</gene>
<sequence>MIGYILVKRMYRPYIVIALFMYACLMYRTLENTCVSSDTKTLLDNKDQQRMKSMFVNRDAKSDNISDTLSMLRKEYNLLENKRMDFVSTLQTMISLYRNTDKAFPLNSFQSRSQDSQSDKDVSPREAPDHETKYLINCENIHEVHLHSKIGHGVSKQTFRGHFRGKHVAVKMVTRHQIEVKSCIEQLNKSDPDFISYRSRCFVFSTMKLMKEILLLQQLNHPGFVRLLGFCVRNEESDTTDLNERGIVSVFELGERLVTYSLQTLTWKEKLKIAVELADFLHYLEFSPLGSLRIRDFKEDHFLMVNGSLKMIDLDDVDNLEPSCTVYISIDTQIQQAKSGNQNGCEFGLTCQKGMCLGFNARQNIKFMNRIFFKILLFPTMFPDKLSREVGSILADLDDNAITAGVLCNKLKTINSYQ</sequence>
<evidence type="ECO:0000259" key="3">
    <source>
        <dbReference type="PROSITE" id="PS50011"/>
    </source>
</evidence>
<feature type="region of interest" description="Disordered" evidence="1">
    <location>
        <begin position="108"/>
        <end position="129"/>
    </location>
</feature>
<dbReference type="PANTHER" id="PTHR46448">
    <property type="entry name" value="PROTEIN KINASE DOMAIN-CONTAINING PROTEIN"/>
    <property type="match status" value="1"/>
</dbReference>
<keyword evidence="2" id="KW-0472">Membrane</keyword>
<dbReference type="Pfam" id="PF12260">
    <property type="entry name" value="PIP49_C"/>
    <property type="match status" value="1"/>
</dbReference>
<evidence type="ECO:0000313" key="4">
    <source>
        <dbReference type="EMBL" id="WAR28083.1"/>
    </source>
</evidence>
<dbReference type="InterPro" id="IPR000719">
    <property type="entry name" value="Prot_kinase_dom"/>
</dbReference>
<dbReference type="Gene3D" id="1.10.510.10">
    <property type="entry name" value="Transferase(Phosphotransferase) domain 1"/>
    <property type="match status" value="1"/>
</dbReference>
<dbReference type="InterPro" id="IPR011009">
    <property type="entry name" value="Kinase-like_dom_sf"/>
</dbReference>